<evidence type="ECO:0000313" key="2">
    <source>
        <dbReference type="Proteomes" id="UP000295444"/>
    </source>
</evidence>
<dbReference type="AlphaFoldDB" id="A0A4R6S536"/>
<evidence type="ECO:0000313" key="1">
    <source>
        <dbReference type="EMBL" id="TDP93856.1"/>
    </source>
</evidence>
<dbReference type="EMBL" id="SNXZ01000006">
    <property type="protein sequence ID" value="TDP93856.1"/>
    <property type="molecule type" value="Genomic_DNA"/>
</dbReference>
<dbReference type="Pfam" id="PF10094">
    <property type="entry name" value="DUF2332"/>
    <property type="match status" value="1"/>
</dbReference>
<name>A0A4R6S536_LABRH</name>
<reference evidence="1 2" key="1">
    <citation type="submission" date="2019-03" db="EMBL/GenBank/DDBJ databases">
        <title>Genomic Encyclopedia of Type Strains, Phase IV (KMG-IV): sequencing the most valuable type-strain genomes for metagenomic binning, comparative biology and taxonomic classification.</title>
        <authorList>
            <person name="Goeker M."/>
        </authorList>
    </citation>
    <scope>NUCLEOTIDE SEQUENCE [LARGE SCALE GENOMIC DNA]</scope>
    <source>
        <strain evidence="1 2">DSM 45361</strain>
    </source>
</reference>
<comment type="caution">
    <text evidence="1">The sequence shown here is derived from an EMBL/GenBank/DDBJ whole genome shotgun (WGS) entry which is preliminary data.</text>
</comment>
<protein>
    <recommendedName>
        <fullName evidence="3">DUF2332 domain-containing protein</fullName>
    </recommendedName>
</protein>
<dbReference type="Proteomes" id="UP000295444">
    <property type="component" value="Unassembled WGS sequence"/>
</dbReference>
<dbReference type="RefSeq" id="WP_133852852.1">
    <property type="nucleotide sequence ID" value="NZ_SNXZ01000006.1"/>
</dbReference>
<proteinExistence type="predicted"/>
<gene>
    <name evidence="1" type="ORF">EV186_106250</name>
</gene>
<accession>A0A4R6S536</accession>
<keyword evidence="2" id="KW-1185">Reference proteome</keyword>
<dbReference type="OrthoDB" id="8899077at2"/>
<sequence length="371" mass="40035">MTESSADLEHLRGRLLRFAEKEAAGISPLYEHLARHAAEDDDITGLLGAAQPGFGAPTLLFAAVHRALQMRPFHELANYYPSVGGSYGVDEGTWPAFRSFVADNAERIRELVATRTTQTNEVRRAAVLYPAVALAAKQARGAIGLLEVGTSAGLLLGIDRYSYRYQTEQAGQLAAGPAKAPVGLHCALELGPGAQLPAIPKRLAVGARIGLDRNPVDLADEDAYAWLEACIWADQPERARLFTVAAAAQRKDPPELVRGDAVDDLAAAAKRIPESLPLVVMTSSAVAYLGERRQAFLDALGELSRRRPVWWVSQEGYQVGLELLLPGREDLKPTNSSAFGVIGLVRWQDGKPEARALAKAGLHGQRLVWLG</sequence>
<evidence type="ECO:0008006" key="3">
    <source>
        <dbReference type="Google" id="ProtNLM"/>
    </source>
</evidence>
<dbReference type="InterPro" id="IPR011200">
    <property type="entry name" value="UCP012608"/>
</dbReference>
<organism evidence="1 2">
    <name type="scientific">Labedaea rhizosphaerae</name>
    <dbReference type="NCBI Taxonomy" id="598644"/>
    <lineage>
        <taxon>Bacteria</taxon>
        <taxon>Bacillati</taxon>
        <taxon>Actinomycetota</taxon>
        <taxon>Actinomycetes</taxon>
        <taxon>Pseudonocardiales</taxon>
        <taxon>Pseudonocardiaceae</taxon>
        <taxon>Labedaea</taxon>
    </lineage>
</organism>